<keyword evidence="3" id="KW-0472">Membrane</keyword>
<dbReference type="Gene3D" id="3.40.630.190">
    <property type="entry name" value="LCP protein"/>
    <property type="match status" value="1"/>
</dbReference>
<dbReference type="NCBIfam" id="TIGR00350">
    <property type="entry name" value="lytR_cpsA_psr"/>
    <property type="match status" value="1"/>
</dbReference>
<evidence type="ECO:0000313" key="6">
    <source>
        <dbReference type="Proteomes" id="UP000295345"/>
    </source>
</evidence>
<evidence type="ECO:0000256" key="2">
    <source>
        <dbReference type="SAM" id="MobiDB-lite"/>
    </source>
</evidence>
<comment type="caution">
    <text evidence="5">The sequence shown here is derived from an EMBL/GenBank/DDBJ whole genome shotgun (WGS) entry which is preliminary data.</text>
</comment>
<gene>
    <name evidence="5" type="ORF">E1283_02300</name>
</gene>
<dbReference type="AlphaFoldDB" id="A0A4R4TNP7"/>
<evidence type="ECO:0000313" key="5">
    <source>
        <dbReference type="EMBL" id="TDC79641.1"/>
    </source>
</evidence>
<keyword evidence="3" id="KW-0812">Transmembrane</keyword>
<dbReference type="PANTHER" id="PTHR33392">
    <property type="entry name" value="POLYISOPRENYL-TEICHOIC ACID--PEPTIDOGLYCAN TEICHOIC ACID TRANSFERASE TAGU"/>
    <property type="match status" value="1"/>
</dbReference>
<comment type="similarity">
    <text evidence="1">Belongs to the LytR/CpsA/Psr (LCP) family.</text>
</comment>
<dbReference type="Pfam" id="PF03816">
    <property type="entry name" value="LytR_cpsA_psr"/>
    <property type="match status" value="1"/>
</dbReference>
<feature type="transmembrane region" description="Helical" evidence="3">
    <location>
        <begin position="37"/>
        <end position="61"/>
    </location>
</feature>
<dbReference type="RefSeq" id="WP_132816014.1">
    <property type="nucleotide sequence ID" value="NZ_SMKI01000013.1"/>
</dbReference>
<evidence type="ECO:0000259" key="4">
    <source>
        <dbReference type="Pfam" id="PF03816"/>
    </source>
</evidence>
<organism evidence="5 6">
    <name type="scientific">Streptomyces hainanensis</name>
    <dbReference type="NCBI Taxonomy" id="402648"/>
    <lineage>
        <taxon>Bacteria</taxon>
        <taxon>Bacillati</taxon>
        <taxon>Actinomycetota</taxon>
        <taxon>Actinomycetes</taxon>
        <taxon>Kitasatosporales</taxon>
        <taxon>Streptomycetaceae</taxon>
        <taxon>Streptomyces</taxon>
    </lineage>
</organism>
<sequence>MNRGGESGSDDTATAEKTDDTGSADEPTPPRRRRRRWLWISLGTVTALLLLAGAAAAWAYWRTDQALSSIDRIPDALPTLPEVSQPPRVEGDALVYLLVGVDNAETPDSGQPWQPGEARSDTMMLLQIAADRRSAWLVSLPRDTWVEIPDHGEAKLNAAYSWGGPPLMIQTIQDLTDIRIDHLAVIDWSGFRALTDAVGGVMIDGERLDGRAALDYVRERKSLAEGDLDRTRRQQNFLRSLLNETLSTGTLTDPGRLNGLLDTVGDVISVDDRLSNGDLRSLAWDLRSLRGSDVHYMNAPVAGTTMIDGQSVVLLDEEAAAPLWEAMRTDSMPTFTTSDEAPAQLGPDVR</sequence>
<protein>
    <submittedName>
        <fullName evidence="5">LytR family transcriptional regulator</fullName>
    </submittedName>
</protein>
<feature type="domain" description="Cell envelope-related transcriptional attenuator" evidence="4">
    <location>
        <begin position="119"/>
        <end position="245"/>
    </location>
</feature>
<dbReference type="EMBL" id="SMKI01000013">
    <property type="protein sequence ID" value="TDC79641.1"/>
    <property type="molecule type" value="Genomic_DNA"/>
</dbReference>
<dbReference type="InterPro" id="IPR050922">
    <property type="entry name" value="LytR/CpsA/Psr_CW_biosynth"/>
</dbReference>
<dbReference type="InterPro" id="IPR004474">
    <property type="entry name" value="LytR_CpsA_psr"/>
</dbReference>
<feature type="region of interest" description="Disordered" evidence="2">
    <location>
        <begin position="1"/>
        <end position="31"/>
    </location>
</feature>
<name>A0A4R4TNP7_9ACTN</name>
<evidence type="ECO:0000256" key="3">
    <source>
        <dbReference type="SAM" id="Phobius"/>
    </source>
</evidence>
<keyword evidence="3" id="KW-1133">Transmembrane helix</keyword>
<evidence type="ECO:0000256" key="1">
    <source>
        <dbReference type="ARBA" id="ARBA00006068"/>
    </source>
</evidence>
<dbReference type="OrthoDB" id="9782542at2"/>
<reference evidence="5 6" key="1">
    <citation type="submission" date="2019-03" db="EMBL/GenBank/DDBJ databases">
        <title>Draft genome sequences of novel Actinobacteria.</title>
        <authorList>
            <person name="Sahin N."/>
            <person name="Ay H."/>
            <person name="Saygin H."/>
        </authorList>
    </citation>
    <scope>NUCLEOTIDE SEQUENCE [LARGE SCALE GENOMIC DNA]</scope>
    <source>
        <strain evidence="5 6">DSM 41900</strain>
    </source>
</reference>
<keyword evidence="6" id="KW-1185">Reference proteome</keyword>
<accession>A0A4R4TNP7</accession>
<dbReference type="PANTHER" id="PTHR33392:SF6">
    <property type="entry name" value="POLYISOPRENYL-TEICHOIC ACID--PEPTIDOGLYCAN TEICHOIC ACID TRANSFERASE TAGU"/>
    <property type="match status" value="1"/>
</dbReference>
<dbReference type="Proteomes" id="UP000295345">
    <property type="component" value="Unassembled WGS sequence"/>
</dbReference>
<proteinExistence type="inferred from homology"/>